<dbReference type="AlphaFoldDB" id="A0AAD7AT87"/>
<reference evidence="1" key="1">
    <citation type="submission" date="2023-03" db="EMBL/GenBank/DDBJ databases">
        <title>Massive genome expansion in bonnet fungi (Mycena s.s.) driven by repeated elements and novel gene families across ecological guilds.</title>
        <authorList>
            <consortium name="Lawrence Berkeley National Laboratory"/>
            <person name="Harder C.B."/>
            <person name="Miyauchi S."/>
            <person name="Viragh M."/>
            <person name="Kuo A."/>
            <person name="Thoen E."/>
            <person name="Andreopoulos B."/>
            <person name="Lu D."/>
            <person name="Skrede I."/>
            <person name="Drula E."/>
            <person name="Henrissat B."/>
            <person name="Morin E."/>
            <person name="Kohler A."/>
            <person name="Barry K."/>
            <person name="LaButti K."/>
            <person name="Morin E."/>
            <person name="Salamov A."/>
            <person name="Lipzen A."/>
            <person name="Mereny Z."/>
            <person name="Hegedus B."/>
            <person name="Baldrian P."/>
            <person name="Stursova M."/>
            <person name="Weitz H."/>
            <person name="Taylor A."/>
            <person name="Grigoriev I.V."/>
            <person name="Nagy L.G."/>
            <person name="Martin F."/>
            <person name="Kauserud H."/>
        </authorList>
    </citation>
    <scope>NUCLEOTIDE SEQUENCE</scope>
    <source>
        <strain evidence="1">CBHHK002</strain>
    </source>
</reference>
<gene>
    <name evidence="1" type="ORF">DFH08DRAFT_828673</name>
</gene>
<evidence type="ECO:0000313" key="2">
    <source>
        <dbReference type="Proteomes" id="UP001218218"/>
    </source>
</evidence>
<sequence>MPAQNTASDMYKSSPSLEAVGLVLIMSSVGDYQNASNIIHGFKSTDAPALENLSKYHKHQTQLLSTIFSKIEKKLVALVESSFRDEFLSDIFKANRLIHRLERALKGGSLAVWFQFEESQQELAEIQLILASHKTPVWNASNEKKINQHIAAAQIKDATEMQKKIDLLIEKIQSNKLPSKKPFNKFRQSVLPLDELLPGLPRGNDEDYRMFALQLFLSKFKRTFPPNPLYKLMKELNSYVELKLISVEGGRSQFPLELQVVRKPSGNIVTIMLGSKSRAILQDHYYRDPKVKEDKLPILYTTTTVGDTRDEFVVAQQAIAARPDSLKYVQWKNGAAPSTDIYLIEKTAGGDPFILATLLGNSIEFDVVKTLPRADRLIKDVICPPTEQPWITDDGWTAYGMQDLKCDSVHLSDYNHQIFVQGPPEAAPA</sequence>
<dbReference type="EMBL" id="JARIHO010000001">
    <property type="protein sequence ID" value="KAJ7367504.1"/>
    <property type="molecule type" value="Genomic_DNA"/>
</dbReference>
<organism evidence="1 2">
    <name type="scientific">Mycena albidolilacea</name>
    <dbReference type="NCBI Taxonomy" id="1033008"/>
    <lineage>
        <taxon>Eukaryota</taxon>
        <taxon>Fungi</taxon>
        <taxon>Dikarya</taxon>
        <taxon>Basidiomycota</taxon>
        <taxon>Agaricomycotina</taxon>
        <taxon>Agaricomycetes</taxon>
        <taxon>Agaricomycetidae</taxon>
        <taxon>Agaricales</taxon>
        <taxon>Marasmiineae</taxon>
        <taxon>Mycenaceae</taxon>
        <taxon>Mycena</taxon>
    </lineage>
</organism>
<proteinExistence type="predicted"/>
<comment type="caution">
    <text evidence="1">The sequence shown here is derived from an EMBL/GenBank/DDBJ whole genome shotgun (WGS) entry which is preliminary data.</text>
</comment>
<accession>A0AAD7AT87</accession>
<protein>
    <submittedName>
        <fullName evidence="1">Uncharacterized protein</fullName>
    </submittedName>
</protein>
<keyword evidence="2" id="KW-1185">Reference proteome</keyword>
<dbReference type="Proteomes" id="UP001218218">
    <property type="component" value="Unassembled WGS sequence"/>
</dbReference>
<evidence type="ECO:0000313" key="1">
    <source>
        <dbReference type="EMBL" id="KAJ7367504.1"/>
    </source>
</evidence>
<name>A0AAD7AT87_9AGAR</name>